<dbReference type="InterPro" id="IPR050523">
    <property type="entry name" value="AKR_Detox_Biosynth"/>
</dbReference>
<dbReference type="Pfam" id="PF00248">
    <property type="entry name" value="Aldo_ket_red"/>
    <property type="match status" value="1"/>
</dbReference>
<dbReference type="InterPro" id="IPR036812">
    <property type="entry name" value="NAD(P)_OxRdtase_dom_sf"/>
</dbReference>
<name>A0ABU0IG15_9HYPH</name>
<dbReference type="InterPro" id="IPR020471">
    <property type="entry name" value="AKR"/>
</dbReference>
<accession>A0ABU0IG15</accession>
<dbReference type="EMBL" id="JAUSWH010000013">
    <property type="protein sequence ID" value="MDQ0457185.1"/>
    <property type="molecule type" value="Genomic_DNA"/>
</dbReference>
<dbReference type="InterPro" id="IPR023210">
    <property type="entry name" value="NADP_OxRdtase_dom"/>
</dbReference>
<evidence type="ECO:0000313" key="4">
    <source>
        <dbReference type="Proteomes" id="UP001235269"/>
    </source>
</evidence>
<reference evidence="3 4" key="1">
    <citation type="submission" date="2023-07" db="EMBL/GenBank/DDBJ databases">
        <title>Genomic Encyclopedia of Type Strains, Phase IV (KMG-IV): sequencing the most valuable type-strain genomes for metagenomic binning, comparative biology and taxonomic classification.</title>
        <authorList>
            <person name="Goeker M."/>
        </authorList>
    </citation>
    <scope>NUCLEOTIDE SEQUENCE [LARGE SCALE GENOMIC DNA]</scope>
    <source>
        <strain evidence="3 4">DSM 100301</strain>
    </source>
</reference>
<sequence length="373" mass="40646">MEQPKKAISEELKNWSIKMQYAKLGNTGVFVSRFCLGAMTFGGADNPAGNAIGRLDQTETDAIVGQALDAGINFIDTADVYGGGNSEKLVGQALKGKRHDVVLATKFSGRTGPGPNQVGQSRLHMMRSLEESLHRLQTDHIDLYQIHNLDPLTPLEEMLRSLDDAVRQGKIRYIGCSNLAAWQLMKSLGISSRDKLSSFVSVQSFYSLAGRDIEDELVPAITDAGLGLLCWSPLAGGLLSGKFDRSGSTDANSRRAKIQFPPVDQEKAFDVIESLKTIAARHSASAAQIALAWLLSRPVVTSVIVGIKKPEQLADNLKAFDIKLSDDDLKALDEVSRLPARYPGWIQTYNAKARVPQGYEYDGASWSLGERPV</sequence>
<dbReference type="PRINTS" id="PR00069">
    <property type="entry name" value="ALDKETRDTASE"/>
</dbReference>
<dbReference type="PANTHER" id="PTHR43364:SF4">
    <property type="entry name" value="NAD(P)-LINKED OXIDOREDUCTASE SUPERFAMILY PROTEIN"/>
    <property type="match status" value="1"/>
</dbReference>
<dbReference type="Gene3D" id="3.20.20.100">
    <property type="entry name" value="NADP-dependent oxidoreductase domain"/>
    <property type="match status" value="1"/>
</dbReference>
<dbReference type="PANTHER" id="PTHR43364">
    <property type="entry name" value="NADH-SPECIFIC METHYLGLYOXAL REDUCTASE-RELATED"/>
    <property type="match status" value="1"/>
</dbReference>
<evidence type="ECO:0000259" key="2">
    <source>
        <dbReference type="Pfam" id="PF00248"/>
    </source>
</evidence>
<keyword evidence="1" id="KW-0560">Oxidoreductase</keyword>
<evidence type="ECO:0000256" key="1">
    <source>
        <dbReference type="ARBA" id="ARBA00023002"/>
    </source>
</evidence>
<feature type="domain" description="NADP-dependent oxidoreductase" evidence="2">
    <location>
        <begin position="35"/>
        <end position="336"/>
    </location>
</feature>
<dbReference type="SUPFAM" id="SSF51430">
    <property type="entry name" value="NAD(P)-linked oxidoreductase"/>
    <property type="match status" value="1"/>
</dbReference>
<dbReference type="CDD" id="cd19091">
    <property type="entry name" value="AKR_PsAKR"/>
    <property type="match status" value="1"/>
</dbReference>
<keyword evidence="4" id="KW-1185">Reference proteome</keyword>
<proteinExistence type="predicted"/>
<organism evidence="3 4">
    <name type="scientific">Rhizobium paknamense</name>
    <dbReference type="NCBI Taxonomy" id="1206817"/>
    <lineage>
        <taxon>Bacteria</taxon>
        <taxon>Pseudomonadati</taxon>
        <taxon>Pseudomonadota</taxon>
        <taxon>Alphaproteobacteria</taxon>
        <taxon>Hyphomicrobiales</taxon>
        <taxon>Rhizobiaceae</taxon>
        <taxon>Rhizobium/Agrobacterium group</taxon>
        <taxon>Rhizobium</taxon>
    </lineage>
</organism>
<gene>
    <name evidence="3" type="ORF">QO005_003534</name>
</gene>
<dbReference type="Proteomes" id="UP001235269">
    <property type="component" value="Unassembled WGS sequence"/>
</dbReference>
<evidence type="ECO:0000313" key="3">
    <source>
        <dbReference type="EMBL" id="MDQ0457185.1"/>
    </source>
</evidence>
<comment type="caution">
    <text evidence="3">The sequence shown here is derived from an EMBL/GenBank/DDBJ whole genome shotgun (WGS) entry which is preliminary data.</text>
</comment>
<protein>
    <submittedName>
        <fullName evidence="3">Aryl-alcohol dehydrogenase-like predicted oxidoreductase</fullName>
    </submittedName>
</protein>